<keyword evidence="2" id="KW-0812">Transmembrane</keyword>
<gene>
    <name evidence="3" type="ORF">CYJ19_01130</name>
</gene>
<accession>A0A2I1IQ23</accession>
<keyword evidence="4" id="KW-1185">Reference proteome</keyword>
<dbReference type="GeneID" id="35866169"/>
<dbReference type="EMBL" id="PKKO01000001">
    <property type="protein sequence ID" value="PKY73222.1"/>
    <property type="molecule type" value="Genomic_DNA"/>
</dbReference>
<evidence type="ECO:0000256" key="2">
    <source>
        <dbReference type="SAM" id="Phobius"/>
    </source>
</evidence>
<dbReference type="RefSeq" id="WP_024330747.1">
    <property type="nucleotide sequence ID" value="NZ_JASOXK010000001.1"/>
</dbReference>
<feature type="transmembrane region" description="Helical" evidence="2">
    <location>
        <begin position="43"/>
        <end position="71"/>
    </location>
</feature>
<protein>
    <submittedName>
        <fullName evidence="3">Uncharacterized protein</fullName>
    </submittedName>
</protein>
<evidence type="ECO:0000256" key="1">
    <source>
        <dbReference type="SAM" id="MobiDB-lite"/>
    </source>
</evidence>
<organism evidence="3 4">
    <name type="scientific">Winkia neuii</name>
    <dbReference type="NCBI Taxonomy" id="33007"/>
    <lineage>
        <taxon>Bacteria</taxon>
        <taxon>Bacillati</taxon>
        <taxon>Actinomycetota</taxon>
        <taxon>Actinomycetes</taxon>
        <taxon>Actinomycetales</taxon>
        <taxon>Actinomycetaceae</taxon>
        <taxon>Winkia</taxon>
    </lineage>
</organism>
<dbReference type="AlphaFoldDB" id="A0A2I1IQ23"/>
<name>A0A2I1IQ23_9ACTO</name>
<sequence>MLKNLDRWLIWGGIAILVGWIISEIFGGYVATRFTGYSSPIDYFLQGLWTCIVMFFTSYNGVAILMAGLVIREIRAGRGAAGPNSSRTDSSPKQVSPNPSQPK</sequence>
<feature type="region of interest" description="Disordered" evidence="1">
    <location>
        <begin position="79"/>
        <end position="103"/>
    </location>
</feature>
<dbReference type="Proteomes" id="UP000235122">
    <property type="component" value="Unassembled WGS sequence"/>
</dbReference>
<reference evidence="3 4" key="1">
    <citation type="submission" date="2017-12" db="EMBL/GenBank/DDBJ databases">
        <title>Phylogenetic diversity of female urinary microbiome.</title>
        <authorList>
            <person name="Thomas-White K."/>
            <person name="Wolfe A.J."/>
        </authorList>
    </citation>
    <scope>NUCLEOTIDE SEQUENCE [LARGE SCALE GENOMIC DNA]</scope>
    <source>
        <strain evidence="3 4">UMB0402</strain>
    </source>
</reference>
<evidence type="ECO:0000313" key="3">
    <source>
        <dbReference type="EMBL" id="PKY73222.1"/>
    </source>
</evidence>
<keyword evidence="2" id="KW-0472">Membrane</keyword>
<evidence type="ECO:0000313" key="4">
    <source>
        <dbReference type="Proteomes" id="UP000235122"/>
    </source>
</evidence>
<feature type="compositionally biased region" description="Polar residues" evidence="1">
    <location>
        <begin position="83"/>
        <end position="103"/>
    </location>
</feature>
<comment type="caution">
    <text evidence="3">The sequence shown here is derived from an EMBL/GenBank/DDBJ whole genome shotgun (WGS) entry which is preliminary data.</text>
</comment>
<proteinExistence type="predicted"/>
<keyword evidence="2" id="KW-1133">Transmembrane helix</keyword>
<feature type="transmembrane region" description="Helical" evidence="2">
    <location>
        <begin position="9"/>
        <end position="31"/>
    </location>
</feature>